<gene>
    <name evidence="2" type="ORF">ACFPM7_20165</name>
</gene>
<keyword evidence="1" id="KW-1133">Transmembrane helix</keyword>
<dbReference type="RefSeq" id="WP_378249212.1">
    <property type="nucleotide sequence ID" value="NZ_JBHSKF010000010.1"/>
</dbReference>
<feature type="transmembrane region" description="Helical" evidence="1">
    <location>
        <begin position="481"/>
        <end position="503"/>
    </location>
</feature>
<feature type="transmembrane region" description="Helical" evidence="1">
    <location>
        <begin position="452"/>
        <end position="469"/>
    </location>
</feature>
<keyword evidence="3" id="KW-1185">Reference proteome</keyword>
<sequence>MLKGLKLLRSILKFVSLALLLALSLINALVVTSVVRDSGSGWQNFALLSALWLALLAIHTNFFFRKPFIAKPKVPFSFHQVPDGRAAELQEEAKNLKNLKEIDADQAKVFATAIGRPEQFRRRVVEEYTPDRRTLLRTATVDIEIPRRLEVQRDDAEVYLPVIVNKKGDLLDDFQMQEISGEGVTWLSYRQYLSLVARVLRRLLLAAYRLPEGADLPEAAAKAELMALHAIVRRTDTRNPVPVDYSGADEIAKLADAAPALRTVAVLFVRQLTSKYALVVRVKNAAGRHHKFRYSFTFTPAVKFARTGSKQRWSVGGFFRLLFGARPVALNLDIANASTCESYHLHVHAPNDLYLARQEVVGLDDILKRTAEKAPTMPHCRFRRRLGQPHMHFYSRFMPAFGPEEKPMVRLHFFEVPPGSVFRATLTAMAGLFVLWLVGFVSSRHADPGTDAAAFLLAFPALAATWLGFDSPSRKLLEGTLSARLSMTVTALLSIVGTGLFMLHRVNPSYNWPQLPSDVSFFGITDVAWAAAVAAAFVNASYIAYLCFIRTWQYSHLLVKPLD</sequence>
<evidence type="ECO:0000313" key="3">
    <source>
        <dbReference type="Proteomes" id="UP001596157"/>
    </source>
</evidence>
<evidence type="ECO:0000256" key="1">
    <source>
        <dbReference type="SAM" id="Phobius"/>
    </source>
</evidence>
<protein>
    <submittedName>
        <fullName evidence="2">Uncharacterized protein</fullName>
    </submittedName>
</protein>
<dbReference type="EMBL" id="JBHSKF010000010">
    <property type="protein sequence ID" value="MFC5289372.1"/>
    <property type="molecule type" value="Genomic_DNA"/>
</dbReference>
<organism evidence="2 3">
    <name type="scientific">Actinokineospora guangxiensis</name>
    <dbReference type="NCBI Taxonomy" id="1490288"/>
    <lineage>
        <taxon>Bacteria</taxon>
        <taxon>Bacillati</taxon>
        <taxon>Actinomycetota</taxon>
        <taxon>Actinomycetes</taxon>
        <taxon>Pseudonocardiales</taxon>
        <taxon>Pseudonocardiaceae</taxon>
        <taxon>Actinokineospora</taxon>
    </lineage>
</organism>
<keyword evidence="1" id="KW-0812">Transmembrane</keyword>
<feature type="transmembrane region" description="Helical" evidence="1">
    <location>
        <begin position="420"/>
        <end position="440"/>
    </location>
</feature>
<reference evidence="3" key="1">
    <citation type="journal article" date="2019" name="Int. J. Syst. Evol. Microbiol.">
        <title>The Global Catalogue of Microorganisms (GCM) 10K type strain sequencing project: providing services to taxonomists for standard genome sequencing and annotation.</title>
        <authorList>
            <consortium name="The Broad Institute Genomics Platform"/>
            <consortium name="The Broad Institute Genome Sequencing Center for Infectious Disease"/>
            <person name="Wu L."/>
            <person name="Ma J."/>
        </authorList>
    </citation>
    <scope>NUCLEOTIDE SEQUENCE [LARGE SCALE GENOMIC DNA]</scope>
    <source>
        <strain evidence="3">CCUG 59778</strain>
    </source>
</reference>
<keyword evidence="1" id="KW-0472">Membrane</keyword>
<name>A0ABW0ER92_9PSEU</name>
<accession>A0ABW0ER92</accession>
<dbReference type="Proteomes" id="UP001596157">
    <property type="component" value="Unassembled WGS sequence"/>
</dbReference>
<proteinExistence type="predicted"/>
<comment type="caution">
    <text evidence="2">The sequence shown here is derived from an EMBL/GenBank/DDBJ whole genome shotgun (WGS) entry which is preliminary data.</text>
</comment>
<evidence type="ECO:0000313" key="2">
    <source>
        <dbReference type="EMBL" id="MFC5289372.1"/>
    </source>
</evidence>
<feature type="transmembrane region" description="Helical" evidence="1">
    <location>
        <begin position="44"/>
        <end position="64"/>
    </location>
</feature>
<feature type="transmembrane region" description="Helical" evidence="1">
    <location>
        <begin position="527"/>
        <end position="548"/>
    </location>
</feature>